<sequence length="465" mass="50330">CKRKTKCKENKGSCRQGRCKSYEKEIYEGCKGLRCRCCALDMVTTTVPVTTVTTTTPVTTTAPVQQRQREQHKSHLCTTGRNDEDLQSQRQRLIPGSTQAFPAAYRRVTQRIPLFVSAAMRMRYFWMLGFVTTAAALLLEAEEAQGKGVEEEVDLGPCEEAKGSCVPERNCSRIISGAECPEGSVCCTEEKITDTIETRAVCGSGHRVLSGLCLNDNCKCCAPQCKTMSSWFQKAARVPAFCVGTLTQECQGSGCMCQGRVCRARPPATGRSAAGDATGDAGRAAAREPMGAALAKDAGGKSVSFPVDVVAAIANVAYVMKFARGRLNARRTRVPADRAVARATRRKYTRVARAFAAGAALSTWGSTQAFPAAYRRVTQRIPLFVSAAMRMRYFWMLGFVTTAAALLLEAEEAQGKGVEEEVDLGPCEEAKGSCVPERNCSRIISGAECPEGNVCCKSYRLLSVC</sequence>
<dbReference type="Proteomes" id="UP000283509">
    <property type="component" value="Unassembled WGS sequence"/>
</dbReference>
<name>A0A3R7QM31_PENVA</name>
<gene>
    <name evidence="2" type="ORF">C7M84_009906</name>
</gene>
<keyword evidence="3" id="KW-1185">Reference proteome</keyword>
<evidence type="ECO:0000256" key="1">
    <source>
        <dbReference type="SAM" id="MobiDB-lite"/>
    </source>
</evidence>
<accession>A0A3R7QM31</accession>
<organism evidence="2 3">
    <name type="scientific">Penaeus vannamei</name>
    <name type="common">Whiteleg shrimp</name>
    <name type="synonym">Litopenaeus vannamei</name>
    <dbReference type="NCBI Taxonomy" id="6689"/>
    <lineage>
        <taxon>Eukaryota</taxon>
        <taxon>Metazoa</taxon>
        <taxon>Ecdysozoa</taxon>
        <taxon>Arthropoda</taxon>
        <taxon>Crustacea</taxon>
        <taxon>Multicrustacea</taxon>
        <taxon>Malacostraca</taxon>
        <taxon>Eumalacostraca</taxon>
        <taxon>Eucarida</taxon>
        <taxon>Decapoda</taxon>
        <taxon>Dendrobranchiata</taxon>
        <taxon>Penaeoidea</taxon>
        <taxon>Penaeidae</taxon>
        <taxon>Penaeus</taxon>
    </lineage>
</organism>
<feature type="non-terminal residue" evidence="2">
    <location>
        <position position="1"/>
    </location>
</feature>
<reference evidence="2 3" key="1">
    <citation type="submission" date="2018-04" db="EMBL/GenBank/DDBJ databases">
        <authorList>
            <person name="Zhang X."/>
            <person name="Yuan J."/>
            <person name="Li F."/>
            <person name="Xiang J."/>
        </authorList>
    </citation>
    <scope>NUCLEOTIDE SEQUENCE [LARGE SCALE GENOMIC DNA]</scope>
    <source>
        <tissue evidence="2">Muscle</tissue>
    </source>
</reference>
<dbReference type="EMBL" id="QCYY01002254">
    <property type="protein sequence ID" value="ROT71758.1"/>
    <property type="molecule type" value="Genomic_DNA"/>
</dbReference>
<comment type="caution">
    <text evidence="2">The sequence shown here is derived from an EMBL/GenBank/DDBJ whole genome shotgun (WGS) entry which is preliminary data.</text>
</comment>
<reference evidence="2 3" key="2">
    <citation type="submission" date="2019-01" db="EMBL/GenBank/DDBJ databases">
        <title>The decoding of complex shrimp genome reveals the adaptation for benthos swimmer, frequently molting mechanism and breeding impact on genome.</title>
        <authorList>
            <person name="Sun Y."/>
            <person name="Gao Y."/>
            <person name="Yu Y."/>
        </authorList>
    </citation>
    <scope>NUCLEOTIDE SEQUENCE [LARGE SCALE GENOMIC DNA]</scope>
    <source>
        <tissue evidence="2">Muscle</tissue>
    </source>
</reference>
<proteinExistence type="predicted"/>
<evidence type="ECO:0000313" key="3">
    <source>
        <dbReference type="Proteomes" id="UP000283509"/>
    </source>
</evidence>
<feature type="region of interest" description="Disordered" evidence="1">
    <location>
        <begin position="58"/>
        <end position="80"/>
    </location>
</feature>
<dbReference type="AlphaFoldDB" id="A0A3R7QM31"/>
<evidence type="ECO:0000313" key="2">
    <source>
        <dbReference type="EMBL" id="ROT71758.1"/>
    </source>
</evidence>
<protein>
    <submittedName>
        <fullName evidence="2">Uncharacterized protein</fullName>
    </submittedName>
</protein>